<dbReference type="AlphaFoldDB" id="A0A1H3TC82"/>
<sequence length="255" mass="27868">MSSVEKWFPYRRGAGGLELFAFPHAGAASTVFNDLREHLRLSGVALSAAVLPGHGRRLRETPHRRIEPLLAEFDAMARRDGYAAFMGDYALLGHCSGALVAYEVAQLLVRAPCRNPRLLVVCGCLPPRVVFDTGMGRLPTRELLAQTASMGGTDESLMADPDFIEMIERPLRADWELYDGYVFRPAPPLPVPILAIRGAEDENVDTTDLSVWQEQTREPLVTAELGAGHWALEAEGSVELARQIVTALAPAVRPG</sequence>
<evidence type="ECO:0000256" key="1">
    <source>
        <dbReference type="ARBA" id="ARBA00007169"/>
    </source>
</evidence>
<dbReference type="RefSeq" id="WP_090798733.1">
    <property type="nucleotide sequence ID" value="NZ_BOND01000003.1"/>
</dbReference>
<dbReference type="Gene3D" id="3.40.50.1820">
    <property type="entry name" value="alpha/beta hydrolase"/>
    <property type="match status" value="1"/>
</dbReference>
<evidence type="ECO:0000313" key="4">
    <source>
        <dbReference type="Proteomes" id="UP000199632"/>
    </source>
</evidence>
<comment type="similarity">
    <text evidence="1">Belongs to the thioesterase family.</text>
</comment>
<dbReference type="SUPFAM" id="SSF53474">
    <property type="entry name" value="alpha/beta-Hydrolases"/>
    <property type="match status" value="1"/>
</dbReference>
<dbReference type="PANTHER" id="PTHR11487">
    <property type="entry name" value="THIOESTERASE"/>
    <property type="match status" value="1"/>
</dbReference>
<dbReference type="InterPro" id="IPR012223">
    <property type="entry name" value="TEII"/>
</dbReference>
<evidence type="ECO:0000313" key="3">
    <source>
        <dbReference type="EMBL" id="SDZ46939.1"/>
    </source>
</evidence>
<dbReference type="Pfam" id="PF00975">
    <property type="entry name" value="Thioesterase"/>
    <property type="match status" value="1"/>
</dbReference>
<dbReference type="STRING" id="137265.SAMN05421684_5384"/>
<reference evidence="4" key="1">
    <citation type="submission" date="2016-10" db="EMBL/GenBank/DDBJ databases">
        <authorList>
            <person name="Varghese N."/>
            <person name="Submissions S."/>
        </authorList>
    </citation>
    <scope>NUCLEOTIDE SEQUENCE [LARGE SCALE GENOMIC DNA]</scope>
    <source>
        <strain evidence="4">DSM 44718</strain>
    </source>
</reference>
<dbReference type="InterPro" id="IPR001031">
    <property type="entry name" value="Thioesterase"/>
</dbReference>
<dbReference type="PANTHER" id="PTHR11487:SF0">
    <property type="entry name" value="S-ACYL FATTY ACID SYNTHASE THIOESTERASE, MEDIUM CHAIN"/>
    <property type="match status" value="1"/>
</dbReference>
<dbReference type="Proteomes" id="UP000199632">
    <property type="component" value="Unassembled WGS sequence"/>
</dbReference>
<proteinExistence type="inferred from homology"/>
<evidence type="ECO:0000259" key="2">
    <source>
        <dbReference type="Pfam" id="PF00975"/>
    </source>
</evidence>
<dbReference type="OrthoDB" id="8480037at2"/>
<feature type="domain" description="Thioesterase" evidence="2">
    <location>
        <begin position="19"/>
        <end position="245"/>
    </location>
</feature>
<protein>
    <submittedName>
        <fullName evidence="3">Surfactin synthase thioesterase subunit</fullName>
    </submittedName>
</protein>
<dbReference type="GO" id="GO:0008610">
    <property type="term" value="P:lipid biosynthetic process"/>
    <property type="evidence" value="ECO:0007669"/>
    <property type="project" value="TreeGrafter"/>
</dbReference>
<keyword evidence="4" id="KW-1185">Reference proteome</keyword>
<dbReference type="InterPro" id="IPR029058">
    <property type="entry name" value="AB_hydrolase_fold"/>
</dbReference>
<name>A0A1H3TC82_9ACTN</name>
<accession>A0A1H3TC82</accession>
<gene>
    <name evidence="3" type="ORF">SAMN05421684_5384</name>
</gene>
<organism evidence="3 4">
    <name type="scientific">Asanoa ishikariensis</name>
    <dbReference type="NCBI Taxonomy" id="137265"/>
    <lineage>
        <taxon>Bacteria</taxon>
        <taxon>Bacillati</taxon>
        <taxon>Actinomycetota</taxon>
        <taxon>Actinomycetes</taxon>
        <taxon>Micromonosporales</taxon>
        <taxon>Micromonosporaceae</taxon>
        <taxon>Asanoa</taxon>
    </lineage>
</organism>
<dbReference type="EMBL" id="FNQB01000003">
    <property type="protein sequence ID" value="SDZ46939.1"/>
    <property type="molecule type" value="Genomic_DNA"/>
</dbReference>